<keyword evidence="2" id="KW-1185">Reference proteome</keyword>
<dbReference type="Proteomes" id="UP000280696">
    <property type="component" value="Unassembled WGS sequence"/>
</dbReference>
<dbReference type="AlphaFoldDB" id="A0A3A9B664"/>
<protein>
    <submittedName>
        <fullName evidence="1">Uncharacterized protein</fullName>
    </submittedName>
</protein>
<evidence type="ECO:0000313" key="1">
    <source>
        <dbReference type="EMBL" id="RKI94285.1"/>
    </source>
</evidence>
<sequence>MREYAREQILEDYGAEALEKIEQTEYNGNMLLVYADDNAFEIIGGILTNHSMSVDDALKLLDVDMDAWAEGKGWEGWDWEALDLLDVE</sequence>
<comment type="caution">
    <text evidence="1">The sequence shown here is derived from an EMBL/GenBank/DDBJ whole genome shotgun (WGS) entry which is preliminary data.</text>
</comment>
<name>A0A3A9B664_9FIRM</name>
<gene>
    <name evidence="1" type="ORF">D7V94_01695</name>
</gene>
<evidence type="ECO:0000313" key="2">
    <source>
        <dbReference type="Proteomes" id="UP000280696"/>
    </source>
</evidence>
<reference evidence="1 2" key="1">
    <citation type="submission" date="2018-09" db="EMBL/GenBank/DDBJ databases">
        <title>Murine metabolic-syndrome-specific gut microbial biobank.</title>
        <authorList>
            <person name="Liu C."/>
        </authorList>
    </citation>
    <scope>NUCLEOTIDE SEQUENCE [LARGE SCALE GENOMIC DNA]</scope>
    <source>
        <strain evidence="1 2">0.1xD8-82</strain>
    </source>
</reference>
<dbReference type="RefSeq" id="WP_120466138.1">
    <property type="nucleotide sequence ID" value="NZ_CATJBT010000084.1"/>
</dbReference>
<accession>A0A3A9B664</accession>
<dbReference type="EMBL" id="RAYQ01000001">
    <property type="protein sequence ID" value="RKI94285.1"/>
    <property type="molecule type" value="Genomic_DNA"/>
</dbReference>
<proteinExistence type="predicted"/>
<organism evidence="1 2">
    <name type="scientific">Parablautia intestinalis</name>
    <dbReference type="NCBI Taxonomy" id="2320100"/>
    <lineage>
        <taxon>Bacteria</taxon>
        <taxon>Bacillati</taxon>
        <taxon>Bacillota</taxon>
        <taxon>Clostridia</taxon>
        <taxon>Lachnospirales</taxon>
        <taxon>Lachnospiraceae</taxon>
        <taxon>Parablautia</taxon>
    </lineage>
</organism>